<reference evidence="2" key="1">
    <citation type="submission" date="2018-06" db="EMBL/GenBank/DDBJ databases">
        <authorList>
            <person name="Zhirakovskaya E."/>
        </authorList>
    </citation>
    <scope>NUCLEOTIDE SEQUENCE</scope>
</reference>
<evidence type="ECO:0000313" key="2">
    <source>
        <dbReference type="EMBL" id="VAW64622.1"/>
    </source>
</evidence>
<feature type="domain" description="AAA" evidence="1">
    <location>
        <begin position="18"/>
        <end position="132"/>
    </location>
</feature>
<dbReference type="InterPro" id="IPR041682">
    <property type="entry name" value="AAA_14"/>
</dbReference>
<dbReference type="PANTHER" id="PTHR43566">
    <property type="entry name" value="CONSERVED PROTEIN"/>
    <property type="match status" value="1"/>
</dbReference>
<gene>
    <name evidence="2" type="ORF">MNBD_GAMMA10-2155</name>
</gene>
<proteinExistence type="predicted"/>
<dbReference type="InterPro" id="IPR027417">
    <property type="entry name" value="P-loop_NTPase"/>
</dbReference>
<dbReference type="PANTHER" id="PTHR43566:SF2">
    <property type="entry name" value="DUF4143 DOMAIN-CONTAINING PROTEIN"/>
    <property type="match status" value="1"/>
</dbReference>
<evidence type="ECO:0000259" key="1">
    <source>
        <dbReference type="Pfam" id="PF13173"/>
    </source>
</evidence>
<dbReference type="AlphaFoldDB" id="A0A3B0XN86"/>
<dbReference type="Pfam" id="PF13173">
    <property type="entry name" value="AAA_14"/>
    <property type="match status" value="1"/>
</dbReference>
<organism evidence="2">
    <name type="scientific">hydrothermal vent metagenome</name>
    <dbReference type="NCBI Taxonomy" id="652676"/>
    <lineage>
        <taxon>unclassified sequences</taxon>
        <taxon>metagenomes</taxon>
        <taxon>ecological metagenomes</taxon>
    </lineage>
</organism>
<dbReference type="SUPFAM" id="SSF52540">
    <property type="entry name" value="P-loop containing nucleoside triphosphate hydrolases"/>
    <property type="match status" value="1"/>
</dbReference>
<sequence length="226" mass="25583">MIQREIARECAQLLCEYPVVTIIGPRQAGKTTLARSFLEYEYCNLEVPESREFAVNDPKAFLGQFSGKVILDEIQRVPELISYIQAIVDEKNVNGQFILTGSHQLALKESISQSLSGRTALLHLLPLSIAELSSAGIKFESFEEYVFSGFLPGIYDQNQRPLQAYSNYYQTYVERDVRQLANLKDASLFEKFMRLMAGRAGQLMDYSSLGNEWGLIVKQLKTGCQF</sequence>
<dbReference type="EMBL" id="UOFJ01000138">
    <property type="protein sequence ID" value="VAW64622.1"/>
    <property type="molecule type" value="Genomic_DNA"/>
</dbReference>
<name>A0A3B0XN86_9ZZZZ</name>
<accession>A0A3B0XN86</accession>
<protein>
    <recommendedName>
        <fullName evidence="1">AAA domain-containing protein</fullName>
    </recommendedName>
</protein>